<dbReference type="InterPro" id="IPR004358">
    <property type="entry name" value="Sig_transdc_His_kin-like_C"/>
</dbReference>
<dbReference type="Pfam" id="PF00072">
    <property type="entry name" value="Response_reg"/>
    <property type="match status" value="1"/>
</dbReference>
<proteinExistence type="predicted"/>
<keyword evidence="4" id="KW-0808">Transferase</keyword>
<accession>A0ABW5LE12</accession>
<comment type="caution">
    <text evidence="11">The sequence shown here is derived from an EMBL/GenBank/DDBJ whole genome shotgun (WGS) entry which is preliminary data.</text>
</comment>
<dbReference type="SUPFAM" id="SSF48452">
    <property type="entry name" value="TPR-like"/>
    <property type="match status" value="2"/>
</dbReference>
<dbReference type="EC" id="2.7.13.3" evidence="2"/>
<evidence type="ECO:0000256" key="8">
    <source>
        <dbReference type="SAM" id="Coils"/>
    </source>
</evidence>
<evidence type="ECO:0000256" key="5">
    <source>
        <dbReference type="ARBA" id="ARBA00022777"/>
    </source>
</evidence>
<dbReference type="SUPFAM" id="SSF47384">
    <property type="entry name" value="Homodimeric domain of signal transducing histidine kinase"/>
    <property type="match status" value="1"/>
</dbReference>
<evidence type="ECO:0000259" key="10">
    <source>
        <dbReference type="PROSITE" id="PS50110"/>
    </source>
</evidence>
<evidence type="ECO:0000259" key="9">
    <source>
        <dbReference type="PROSITE" id="PS50109"/>
    </source>
</evidence>
<evidence type="ECO:0000313" key="11">
    <source>
        <dbReference type="EMBL" id="MFD2562056.1"/>
    </source>
</evidence>
<dbReference type="InterPro" id="IPR005467">
    <property type="entry name" value="His_kinase_dom"/>
</dbReference>
<dbReference type="CDD" id="cd16922">
    <property type="entry name" value="HATPase_EvgS-ArcB-TorS-like"/>
    <property type="match status" value="1"/>
</dbReference>
<gene>
    <name evidence="11" type="ORF">ACFSR1_05200</name>
</gene>
<evidence type="ECO:0000256" key="3">
    <source>
        <dbReference type="ARBA" id="ARBA00022553"/>
    </source>
</evidence>
<evidence type="ECO:0000256" key="2">
    <source>
        <dbReference type="ARBA" id="ARBA00012438"/>
    </source>
</evidence>
<dbReference type="InterPro" id="IPR019734">
    <property type="entry name" value="TPR_rpt"/>
</dbReference>
<dbReference type="SMART" id="SM00448">
    <property type="entry name" value="REC"/>
    <property type="match status" value="1"/>
</dbReference>
<dbReference type="InterPro" id="IPR011006">
    <property type="entry name" value="CheY-like_superfamily"/>
</dbReference>
<dbReference type="Proteomes" id="UP001597319">
    <property type="component" value="Unassembled WGS sequence"/>
</dbReference>
<dbReference type="InterPro" id="IPR003594">
    <property type="entry name" value="HATPase_dom"/>
</dbReference>
<dbReference type="Pfam" id="PF00512">
    <property type="entry name" value="HisKA"/>
    <property type="match status" value="1"/>
</dbReference>
<dbReference type="SUPFAM" id="SSF55874">
    <property type="entry name" value="ATPase domain of HSP90 chaperone/DNA topoisomerase II/histidine kinase"/>
    <property type="match status" value="1"/>
</dbReference>
<keyword evidence="11" id="KW-0547">Nucleotide-binding</keyword>
<evidence type="ECO:0000256" key="4">
    <source>
        <dbReference type="ARBA" id="ARBA00022679"/>
    </source>
</evidence>
<keyword evidence="11" id="KW-0067">ATP-binding</keyword>
<feature type="coiled-coil region" evidence="8">
    <location>
        <begin position="340"/>
        <end position="367"/>
    </location>
</feature>
<feature type="domain" description="Response regulatory" evidence="10">
    <location>
        <begin position="616"/>
        <end position="732"/>
    </location>
</feature>
<reference evidence="12" key="1">
    <citation type="journal article" date="2019" name="Int. J. Syst. Evol. Microbiol.">
        <title>The Global Catalogue of Microorganisms (GCM) 10K type strain sequencing project: providing services to taxonomists for standard genome sequencing and annotation.</title>
        <authorList>
            <consortium name="The Broad Institute Genomics Platform"/>
            <consortium name="The Broad Institute Genome Sequencing Center for Infectious Disease"/>
            <person name="Wu L."/>
            <person name="Ma J."/>
        </authorList>
    </citation>
    <scope>NUCLEOTIDE SEQUENCE [LARGE SCALE GENOMIC DNA]</scope>
    <source>
        <strain evidence="12">KCTC 52274</strain>
    </source>
</reference>
<dbReference type="InterPro" id="IPR011990">
    <property type="entry name" value="TPR-like_helical_dom_sf"/>
</dbReference>
<dbReference type="Pfam" id="PF13181">
    <property type="entry name" value="TPR_8"/>
    <property type="match status" value="1"/>
</dbReference>
<dbReference type="Gene3D" id="1.25.40.10">
    <property type="entry name" value="Tetratricopeptide repeat domain"/>
    <property type="match status" value="1"/>
</dbReference>
<dbReference type="PRINTS" id="PR00344">
    <property type="entry name" value="BCTRLSENSOR"/>
</dbReference>
<dbReference type="InterPro" id="IPR001789">
    <property type="entry name" value="Sig_transdc_resp-reg_receiver"/>
</dbReference>
<dbReference type="CDD" id="cd00082">
    <property type="entry name" value="HisKA"/>
    <property type="match status" value="1"/>
</dbReference>
<evidence type="ECO:0000256" key="6">
    <source>
        <dbReference type="PROSITE-ProRule" id="PRU00169"/>
    </source>
</evidence>
<dbReference type="Gene3D" id="1.10.287.130">
    <property type="match status" value="1"/>
</dbReference>
<dbReference type="PANTHER" id="PTHR43047">
    <property type="entry name" value="TWO-COMPONENT HISTIDINE PROTEIN KINASE"/>
    <property type="match status" value="1"/>
</dbReference>
<organism evidence="11 12">
    <name type="scientific">Aquimarina rubra</name>
    <dbReference type="NCBI Taxonomy" id="1920033"/>
    <lineage>
        <taxon>Bacteria</taxon>
        <taxon>Pseudomonadati</taxon>
        <taxon>Bacteroidota</taxon>
        <taxon>Flavobacteriia</taxon>
        <taxon>Flavobacteriales</taxon>
        <taxon>Flavobacteriaceae</taxon>
        <taxon>Aquimarina</taxon>
    </lineage>
</organism>
<dbReference type="PROSITE" id="PS50109">
    <property type="entry name" value="HIS_KIN"/>
    <property type="match status" value="1"/>
</dbReference>
<evidence type="ECO:0000256" key="1">
    <source>
        <dbReference type="ARBA" id="ARBA00000085"/>
    </source>
</evidence>
<dbReference type="SMART" id="SM00388">
    <property type="entry name" value="HisKA"/>
    <property type="match status" value="1"/>
</dbReference>
<comment type="catalytic activity">
    <reaction evidence="1">
        <text>ATP + protein L-histidine = ADP + protein N-phospho-L-histidine.</text>
        <dbReference type="EC" id="2.7.13.3"/>
    </reaction>
</comment>
<dbReference type="CDD" id="cd17546">
    <property type="entry name" value="REC_hyHK_CKI1_RcsC-like"/>
    <property type="match status" value="1"/>
</dbReference>
<dbReference type="SUPFAM" id="SSF52172">
    <property type="entry name" value="CheY-like"/>
    <property type="match status" value="1"/>
</dbReference>
<dbReference type="Gene3D" id="3.30.565.10">
    <property type="entry name" value="Histidine kinase-like ATPase, C-terminal domain"/>
    <property type="match status" value="1"/>
</dbReference>
<keyword evidence="12" id="KW-1185">Reference proteome</keyword>
<protein>
    <recommendedName>
        <fullName evidence="2">histidine kinase</fullName>
        <ecNumber evidence="2">2.7.13.3</ecNumber>
    </recommendedName>
</protein>
<dbReference type="Gene3D" id="3.40.50.2300">
    <property type="match status" value="1"/>
</dbReference>
<dbReference type="GO" id="GO:0005524">
    <property type="term" value="F:ATP binding"/>
    <property type="evidence" value="ECO:0007669"/>
    <property type="project" value="UniProtKB-KW"/>
</dbReference>
<evidence type="ECO:0000256" key="7">
    <source>
        <dbReference type="PROSITE-ProRule" id="PRU00339"/>
    </source>
</evidence>
<keyword evidence="8" id="KW-0175">Coiled coil</keyword>
<name>A0ABW5LE12_9FLAO</name>
<dbReference type="InterPro" id="IPR036890">
    <property type="entry name" value="HATPase_C_sf"/>
</dbReference>
<feature type="modified residue" description="4-aspartylphosphate" evidence="6">
    <location>
        <position position="665"/>
    </location>
</feature>
<keyword evidence="5" id="KW-0418">Kinase</keyword>
<dbReference type="InterPro" id="IPR036097">
    <property type="entry name" value="HisK_dim/P_sf"/>
</dbReference>
<feature type="repeat" description="TPR" evidence="7">
    <location>
        <begin position="210"/>
        <end position="243"/>
    </location>
</feature>
<dbReference type="Pfam" id="PF02518">
    <property type="entry name" value="HATPase_c"/>
    <property type="match status" value="1"/>
</dbReference>
<dbReference type="RefSeq" id="WP_378290311.1">
    <property type="nucleotide sequence ID" value="NZ_JBHULE010000008.1"/>
</dbReference>
<keyword evidence="3 6" id="KW-0597">Phosphoprotein</keyword>
<dbReference type="PROSITE" id="PS50005">
    <property type="entry name" value="TPR"/>
    <property type="match status" value="1"/>
</dbReference>
<dbReference type="SMART" id="SM00028">
    <property type="entry name" value="TPR"/>
    <property type="match status" value="6"/>
</dbReference>
<dbReference type="PROSITE" id="PS50110">
    <property type="entry name" value="RESPONSE_REGULATORY"/>
    <property type="match status" value="1"/>
</dbReference>
<dbReference type="EMBL" id="JBHULE010000008">
    <property type="protein sequence ID" value="MFD2562056.1"/>
    <property type="molecule type" value="Genomic_DNA"/>
</dbReference>
<feature type="domain" description="Histidine kinase" evidence="9">
    <location>
        <begin position="377"/>
        <end position="597"/>
    </location>
</feature>
<dbReference type="SMART" id="SM00387">
    <property type="entry name" value="HATPase_c"/>
    <property type="match status" value="1"/>
</dbReference>
<dbReference type="InterPro" id="IPR003661">
    <property type="entry name" value="HisK_dim/P_dom"/>
</dbReference>
<keyword evidence="7" id="KW-0802">TPR repeat</keyword>
<evidence type="ECO:0000313" key="12">
    <source>
        <dbReference type="Proteomes" id="UP001597319"/>
    </source>
</evidence>
<sequence>MNKRDTTLSKIDYLLEQSFKLRVNNLEDSVKLATEALGLSEKILDNKYIGKSLNMLSLYSMIRGNGNEALSFAERAIQCFESLDDDRGVADAKYSIAGIHYKTNNYHLGMIYLIDALVIYQKYDDWHNQSRTQKSLGTIYEILGDENNASEAYRIAIETAKKCQNKNLESNVYNPMSGILLKKGKPGEAMEIIKKSIALKQETKDDRGLAFAIYGRGKVYSYNKKYDEASADYLTALSIHEKYNDVFGIGMTKHKLAQLYLEIGEKEKAKIILKEVVAFGERYNLSRTKFKASHLLYEIYSKENNHKKALKYLESYLIEKDASVNSQTVKVIENYERISKMKYQQQEENLKREKEAIVIKKKQAEETANMRQSFLSAMSHEIRTPLNAVTSIISMLKERADADEQKLLTSLQFSSKNLMRIINDILDFSKLDSDKMELEMHSTNFEELINNIRETYLGMALEKGIELNIQIDVALSKFYMLDETKLFQILGNLVSNAIKYTNKGFVCIDIELISSIGNKDTISFSIKDTGVGIAKQEQARLFDSFYIPSTISTRNNGGTGLGLAIVKKIVELYGSSVLLTSEKGIGSTFQFELVLQRSKAIVQIDQKQTNQLKGKTAILAEDNEVNALVMGQLLKKWGVKINRVKNGQDAIEIAKKEKVDFILMDIHMPELNGFDAAKQIRGSVNENQHTPIYALTADVTAVNNDDYLAYFDGFLWKPLQIDRLFDTLVNNKKGD</sequence>